<proteinExistence type="predicted"/>
<reference evidence="1" key="1">
    <citation type="journal article" date="2013" name="Genetics">
        <title>The draft genome and transcriptome of Panagrellus redivivus are shaped by the harsh demands of a free-living lifestyle.</title>
        <authorList>
            <person name="Srinivasan J."/>
            <person name="Dillman A.R."/>
            <person name="Macchietto M.G."/>
            <person name="Heikkinen L."/>
            <person name="Lakso M."/>
            <person name="Fracchia K.M."/>
            <person name="Antoshechkin I."/>
            <person name="Mortazavi A."/>
            <person name="Wong G."/>
            <person name="Sternberg P.W."/>
        </authorList>
    </citation>
    <scope>NUCLEOTIDE SEQUENCE [LARGE SCALE GENOMIC DNA]</scope>
    <source>
        <strain evidence="1">MT8872</strain>
    </source>
</reference>
<evidence type="ECO:0000313" key="2">
    <source>
        <dbReference type="WBParaSite" id="Pan_g21146.t1"/>
    </source>
</evidence>
<organism evidence="1 2">
    <name type="scientific">Panagrellus redivivus</name>
    <name type="common">Microworm</name>
    <dbReference type="NCBI Taxonomy" id="6233"/>
    <lineage>
        <taxon>Eukaryota</taxon>
        <taxon>Metazoa</taxon>
        <taxon>Ecdysozoa</taxon>
        <taxon>Nematoda</taxon>
        <taxon>Chromadorea</taxon>
        <taxon>Rhabditida</taxon>
        <taxon>Tylenchina</taxon>
        <taxon>Panagrolaimomorpha</taxon>
        <taxon>Panagrolaimoidea</taxon>
        <taxon>Panagrolaimidae</taxon>
        <taxon>Panagrellus</taxon>
    </lineage>
</organism>
<evidence type="ECO:0000313" key="1">
    <source>
        <dbReference type="Proteomes" id="UP000492821"/>
    </source>
</evidence>
<protein>
    <submittedName>
        <fullName evidence="2">Lipoprotein</fullName>
    </submittedName>
</protein>
<accession>A0A7E4VH94</accession>
<dbReference type="Proteomes" id="UP000492821">
    <property type="component" value="Unassembled WGS sequence"/>
</dbReference>
<dbReference type="AlphaFoldDB" id="A0A7E4VH94"/>
<reference evidence="2" key="2">
    <citation type="submission" date="2020-10" db="UniProtKB">
        <authorList>
            <consortium name="WormBaseParasite"/>
        </authorList>
    </citation>
    <scope>IDENTIFICATION</scope>
</reference>
<keyword evidence="1" id="KW-1185">Reference proteome</keyword>
<dbReference type="WBParaSite" id="Pan_g21146.t1">
    <property type="protein sequence ID" value="Pan_g21146.t1"/>
    <property type="gene ID" value="Pan_g21146"/>
</dbReference>
<name>A0A7E4VH94_PANRE</name>
<sequence>MMAAVQTGDDAVSAKIDDFLSRDDYHEKADTLAAELQSQVKQNVIDIEKKLANETDEEQLAKLGNQLKLAQSLLKHKPDER</sequence>